<keyword evidence="2" id="KW-0436">Ligase</keyword>
<dbReference type="PANTHER" id="PTHR43767">
    <property type="entry name" value="LONG-CHAIN-FATTY-ACID--COA LIGASE"/>
    <property type="match status" value="1"/>
</dbReference>
<evidence type="ECO:0000313" key="2">
    <source>
        <dbReference type="EMBL" id="CCV06368.1"/>
    </source>
</evidence>
<dbReference type="OrthoDB" id="9803968at2"/>
<protein>
    <submittedName>
        <fullName evidence="2">Medium-chain-fatty-acid--CoA ligase</fullName>
        <ecNumber evidence="2">6.2.1.-</ecNumber>
    </submittedName>
</protein>
<evidence type="ECO:0000313" key="3">
    <source>
        <dbReference type="Proteomes" id="UP000012062"/>
    </source>
</evidence>
<dbReference type="STRING" id="1297569.MESS2_300086"/>
<dbReference type="EMBL" id="CAUM01000096">
    <property type="protein sequence ID" value="CCV06368.1"/>
    <property type="molecule type" value="Genomic_DNA"/>
</dbReference>
<feature type="domain" description="AMP-dependent synthetase/ligase" evidence="1">
    <location>
        <begin position="28"/>
        <end position="117"/>
    </location>
</feature>
<dbReference type="Pfam" id="PF00501">
    <property type="entry name" value="AMP-binding"/>
    <property type="match status" value="1"/>
</dbReference>
<reference evidence="2 3" key="1">
    <citation type="submission" date="2013-02" db="EMBL/GenBank/DDBJ databases">
        <authorList>
            <person name="Genoscope - CEA"/>
        </authorList>
    </citation>
    <scope>NUCLEOTIDE SEQUENCE [LARGE SCALE GENOMIC DNA]</scope>
    <source>
        <strain evidence="2 3">STM 2683</strain>
    </source>
</reference>
<dbReference type="InterPro" id="IPR042099">
    <property type="entry name" value="ANL_N_sf"/>
</dbReference>
<gene>
    <name evidence="2" type="ORF">MESS2_300086</name>
</gene>
<name>M5EQK7_9HYPH</name>
<dbReference type="SUPFAM" id="SSF56801">
    <property type="entry name" value="Acetyl-CoA synthetase-like"/>
    <property type="match status" value="1"/>
</dbReference>
<dbReference type="eggNOG" id="COG0318">
    <property type="taxonomic scope" value="Bacteria"/>
</dbReference>
<comment type="caution">
    <text evidence="2">The sequence shown here is derived from an EMBL/GenBank/DDBJ whole genome shotgun (WGS) entry which is preliminary data.</text>
</comment>
<organism evidence="2 3">
    <name type="scientific">Mesorhizobium metallidurans STM 2683</name>
    <dbReference type="NCBI Taxonomy" id="1297569"/>
    <lineage>
        <taxon>Bacteria</taxon>
        <taxon>Pseudomonadati</taxon>
        <taxon>Pseudomonadota</taxon>
        <taxon>Alphaproteobacteria</taxon>
        <taxon>Hyphomicrobiales</taxon>
        <taxon>Phyllobacteriaceae</taxon>
        <taxon>Mesorhizobium</taxon>
    </lineage>
</organism>
<dbReference type="InterPro" id="IPR050237">
    <property type="entry name" value="ATP-dep_AMP-bd_enzyme"/>
</dbReference>
<evidence type="ECO:0000259" key="1">
    <source>
        <dbReference type="Pfam" id="PF00501"/>
    </source>
</evidence>
<sequence>MLSTMQDAQLGIGRMIRHMARVNRRSTLVCPSLAGGTVTTFGTIAGRAAQLADALGNRGVGIGDRVASFMSASQEHFEAYLGVPYLGAVLHTVNIRLHSNDIAHICNEADDRVFLVDDQMIMYFFEGTSIACDTETGRPCR</sequence>
<dbReference type="PANTHER" id="PTHR43767:SF11">
    <property type="entry name" value="MEDIUM-CHAIN-FATTY-ACID--COA LIGASE"/>
    <property type="match status" value="1"/>
</dbReference>
<accession>M5EQK7</accession>
<dbReference type="InterPro" id="IPR000873">
    <property type="entry name" value="AMP-dep_synth/lig_dom"/>
</dbReference>
<dbReference type="GO" id="GO:0016874">
    <property type="term" value="F:ligase activity"/>
    <property type="evidence" value="ECO:0007669"/>
    <property type="project" value="UniProtKB-KW"/>
</dbReference>
<keyword evidence="3" id="KW-1185">Reference proteome</keyword>
<dbReference type="AlphaFoldDB" id="M5EQK7"/>
<dbReference type="Proteomes" id="UP000012062">
    <property type="component" value="Unassembled WGS sequence"/>
</dbReference>
<dbReference type="Gene3D" id="3.40.50.12780">
    <property type="entry name" value="N-terminal domain of ligase-like"/>
    <property type="match status" value="1"/>
</dbReference>
<dbReference type="EC" id="6.2.1.-" evidence="2"/>
<dbReference type="RefSeq" id="WP_008875301.1">
    <property type="nucleotide sequence ID" value="NZ_CAUM01000096.1"/>
</dbReference>
<proteinExistence type="predicted"/>